<dbReference type="EMBL" id="CZBX01000003">
    <property type="protein sequence ID" value="CUQ83442.1"/>
    <property type="molecule type" value="Genomic_DNA"/>
</dbReference>
<dbReference type="InterPro" id="IPR011583">
    <property type="entry name" value="Chitinase_II/V-like_cat"/>
</dbReference>
<dbReference type="PROSITE" id="PS51781">
    <property type="entry name" value="SH3B"/>
    <property type="match status" value="1"/>
</dbReference>
<feature type="region of interest" description="Disordered" evidence="1">
    <location>
        <begin position="1"/>
        <end position="52"/>
    </location>
</feature>
<dbReference type="InterPro" id="IPR003646">
    <property type="entry name" value="SH3-like_bac-type"/>
</dbReference>
<evidence type="ECO:0000313" key="6">
    <source>
        <dbReference type="Proteomes" id="UP000078383"/>
    </source>
</evidence>
<dbReference type="EC" id="3.2.-.-" evidence="5"/>
<accession>A0A174ZBM9</accession>
<dbReference type="InterPro" id="IPR017853">
    <property type="entry name" value="GH"/>
</dbReference>
<dbReference type="Pfam" id="PF00704">
    <property type="entry name" value="Glyco_hydro_18"/>
    <property type="match status" value="1"/>
</dbReference>
<dbReference type="GO" id="GO:0008061">
    <property type="term" value="F:chitin binding"/>
    <property type="evidence" value="ECO:0007669"/>
    <property type="project" value="InterPro"/>
</dbReference>
<reference evidence="5 6" key="1">
    <citation type="submission" date="2015-09" db="EMBL/GenBank/DDBJ databases">
        <authorList>
            <consortium name="Pathogen Informatics"/>
        </authorList>
    </citation>
    <scope>NUCLEOTIDE SEQUENCE [LARGE SCALE GENOMIC DNA]</scope>
    <source>
        <strain evidence="5 6">2789STDY5834889</strain>
    </source>
</reference>
<feature type="domain" description="GH18" evidence="4">
    <location>
        <begin position="320"/>
        <end position="652"/>
    </location>
</feature>
<evidence type="ECO:0000259" key="3">
    <source>
        <dbReference type="PROSITE" id="PS51781"/>
    </source>
</evidence>
<feature type="domain" description="SH3b" evidence="3">
    <location>
        <begin position="238"/>
        <end position="300"/>
    </location>
</feature>
<evidence type="ECO:0000259" key="4">
    <source>
        <dbReference type="PROSITE" id="PS51910"/>
    </source>
</evidence>
<keyword evidence="5" id="KW-0378">Hydrolase</keyword>
<evidence type="ECO:0000256" key="1">
    <source>
        <dbReference type="SAM" id="MobiDB-lite"/>
    </source>
</evidence>
<dbReference type="InterPro" id="IPR029070">
    <property type="entry name" value="Chitinase_insertion_sf"/>
</dbReference>
<evidence type="ECO:0000313" key="5">
    <source>
        <dbReference type="EMBL" id="CUQ83442.1"/>
    </source>
</evidence>
<dbReference type="SMART" id="SM00287">
    <property type="entry name" value="SH3b"/>
    <property type="match status" value="1"/>
</dbReference>
<dbReference type="Gene3D" id="3.10.50.10">
    <property type="match status" value="1"/>
</dbReference>
<dbReference type="Gene3D" id="2.30.30.40">
    <property type="entry name" value="SH3 Domains"/>
    <property type="match status" value="1"/>
</dbReference>
<dbReference type="AlphaFoldDB" id="A0A174ZBM9"/>
<dbReference type="PROSITE" id="PS51910">
    <property type="entry name" value="GH18_2"/>
    <property type="match status" value="1"/>
</dbReference>
<dbReference type="SUPFAM" id="SSF51445">
    <property type="entry name" value="(Trans)glycosidases"/>
    <property type="match status" value="1"/>
</dbReference>
<dbReference type="Proteomes" id="UP000078383">
    <property type="component" value="Unassembled WGS sequence"/>
</dbReference>
<dbReference type="InterPro" id="IPR001223">
    <property type="entry name" value="Glyco_hydro18_cat"/>
</dbReference>
<dbReference type="PANTHER" id="PTHR46066:SF2">
    <property type="entry name" value="CHITINASE DOMAIN-CONTAINING PROTEIN 1"/>
    <property type="match status" value="1"/>
</dbReference>
<sequence length="652" mass="72680">MDKRKGSTHARSRGRVEGQSGHPGSSRRKGRPMTTGRGRNGRSGTRHAKKVNRARKRRNKILFVMIIILLIMILAAGAVFFKRYGSSNEEADKEQYYGIENSDDLALIINNEVVKKEESSAESSSDSSTDSVIPGKVFDGQYYVAYQVLRDKINSRFYWDANERVLLYTLPDGNISVSENSSEYTAVNETKSEDYVILKTDGDIAYIALPFIQEYTNMEYSVEQEPNRAIITSKWGEIETAEVKKDTQVRYLGGVKSPILTEVKKSDKVTVLEDEDDWMKVATADGYVGYIKTKSLKNQKKEKTSRDFTEPVYSDMTEDHSINMAWHNVTNAAANNAVQQVLASTSGLTTIAPTWFSLADTEGNISSIADADYVNYAHTAGLEVWAVFRDFHGGTNSYDETYETLRYTSKRAKLEDQVVAAAVAAGVDGINLDFELISSKCGVHYVQLVRELSVKCHQNNLVFSVDNYVPQSYNSHYDLKEQGIVADYVVIMAYDEHTEGSYEAGSVASISYLQDGIEKTLKKVSADKVIAGIPFFTRLWFETAKSPEQLSEEAGTEAASYPNKVSSKALGMEEAAQSVVNAGATAQWDEKTQQNYAKWSADGGTYRIWLEDAQSLEAKLKVIQENKLAGVAEWSLGKEESSVWKLISQYVN</sequence>
<feature type="transmembrane region" description="Helical" evidence="2">
    <location>
        <begin position="61"/>
        <end position="81"/>
    </location>
</feature>
<name>A0A174ZBM9_9FIRM</name>
<organism evidence="5 6">
    <name type="scientific">[Ruminococcus] torques</name>
    <dbReference type="NCBI Taxonomy" id="33039"/>
    <lineage>
        <taxon>Bacteria</taxon>
        <taxon>Bacillati</taxon>
        <taxon>Bacillota</taxon>
        <taxon>Clostridia</taxon>
        <taxon>Lachnospirales</taxon>
        <taxon>Lachnospiraceae</taxon>
        <taxon>Mediterraneibacter</taxon>
    </lineage>
</organism>
<dbReference type="GO" id="GO:0016798">
    <property type="term" value="F:hydrolase activity, acting on glycosyl bonds"/>
    <property type="evidence" value="ECO:0007669"/>
    <property type="project" value="UniProtKB-KW"/>
</dbReference>
<dbReference type="PANTHER" id="PTHR46066">
    <property type="entry name" value="CHITINASE DOMAIN-CONTAINING PROTEIN 1 FAMILY MEMBER"/>
    <property type="match status" value="1"/>
</dbReference>
<dbReference type="RefSeq" id="WP_055171234.1">
    <property type="nucleotide sequence ID" value="NZ_CZBX01000003.1"/>
</dbReference>
<dbReference type="SMART" id="SM00636">
    <property type="entry name" value="Glyco_18"/>
    <property type="match status" value="1"/>
</dbReference>
<gene>
    <name evidence="5" type="primary">ydhD</name>
    <name evidence="5" type="ORF">ERS852502_00699</name>
</gene>
<dbReference type="GO" id="GO:0005975">
    <property type="term" value="P:carbohydrate metabolic process"/>
    <property type="evidence" value="ECO:0007669"/>
    <property type="project" value="InterPro"/>
</dbReference>
<keyword evidence="2" id="KW-1133">Transmembrane helix</keyword>
<dbReference type="OrthoDB" id="9775889at2"/>
<dbReference type="Pfam" id="PF08239">
    <property type="entry name" value="SH3_3"/>
    <property type="match status" value="1"/>
</dbReference>
<evidence type="ECO:0000256" key="2">
    <source>
        <dbReference type="SAM" id="Phobius"/>
    </source>
</evidence>
<proteinExistence type="predicted"/>
<protein>
    <submittedName>
        <fullName evidence="5">Putative sporulation-specific glycosylase ydhD</fullName>
        <ecNumber evidence="5">3.2.-.-</ecNumber>
    </submittedName>
</protein>
<keyword evidence="5" id="KW-0326">Glycosidase</keyword>
<feature type="compositionally biased region" description="Basic residues" evidence="1">
    <location>
        <begin position="1"/>
        <end position="13"/>
    </location>
</feature>
<keyword evidence="2" id="KW-0812">Transmembrane</keyword>
<keyword evidence="2" id="KW-0472">Membrane</keyword>
<dbReference type="Gene3D" id="3.20.20.80">
    <property type="entry name" value="Glycosidases"/>
    <property type="match status" value="1"/>
</dbReference>